<dbReference type="EC" id="3.1.4.4" evidence="3"/>
<sequence length="510" mass="57448">MRTIKWILVGALLGVATLPYLLFQQRELPAGTSLKSDAYEYSEAKLLIDRTMWDESTQQIVRSHHIFDAILAEIEAAETFVIADFFLWNPWRGAIEASGELRGLSEELANALIRKRIQHPEMPILVITDPINRIYGEHAPDYYERLAGAGIPVVFTDLSQMPDSNLVYAPQVWFWGQYWSPNHPLGEWRLIPNPFDSLGEKLSLSELSRLLYFKANHRKVLITGRLSGAPRALVGSFNPADGSANHSNVAALVDGAVAIYAAHSELAVAEWSSADLQQVQGPLGEATRRAIIEIRERLPAADSLPEARADRPSVAWRSEGAIQNELLAQLDQAGAGSRIDVAIFYFSDRRIVRAFHTAIQRGARVRLLMDANRDAFGREKNGIPNRMVAAELLQQASGTGGVEVRWAATHGEQYHAKVLRVVGPQQNVLYLGSANWTRRNLNDLNLEANLIFQDDVELGREFDRYFTTLWTNAEAYEESLPYGDWSEEGWSLRWKTWLYRFQEWSGASTF</sequence>
<feature type="domain" description="Phospholipase D-like" evidence="7">
    <location>
        <begin position="327"/>
        <end position="470"/>
    </location>
</feature>
<dbReference type="Gene3D" id="3.30.870.10">
    <property type="entry name" value="Endonuclease Chain A"/>
    <property type="match status" value="2"/>
</dbReference>
<dbReference type="InterPro" id="IPR051406">
    <property type="entry name" value="PLD_domain"/>
</dbReference>
<dbReference type="Pfam" id="PF13091">
    <property type="entry name" value="PLDc_2"/>
    <property type="match status" value="1"/>
</dbReference>
<evidence type="ECO:0000256" key="5">
    <source>
        <dbReference type="ARBA" id="ARBA00022963"/>
    </source>
</evidence>
<dbReference type="InterPro" id="IPR025202">
    <property type="entry name" value="PLD-like_dom"/>
</dbReference>
<dbReference type="PANTHER" id="PTHR43856:SF1">
    <property type="entry name" value="MITOCHONDRIAL CARDIOLIPIN HYDROLASE"/>
    <property type="match status" value="1"/>
</dbReference>
<organism evidence="8 9">
    <name type="scientific">Thalassobacterium sedimentorum</name>
    <dbReference type="NCBI Taxonomy" id="3041258"/>
    <lineage>
        <taxon>Bacteria</taxon>
        <taxon>Pseudomonadati</taxon>
        <taxon>Verrucomicrobiota</taxon>
        <taxon>Opitutia</taxon>
        <taxon>Puniceicoccales</taxon>
        <taxon>Coraliomargaritaceae</taxon>
        <taxon>Thalassobacterium</taxon>
    </lineage>
</organism>
<reference evidence="8 9" key="1">
    <citation type="submission" date="2023-04" db="EMBL/GenBank/DDBJ databases">
        <title>A novel bacteria isolated from coastal sediment.</title>
        <authorList>
            <person name="Liu X.-J."/>
            <person name="Du Z.-J."/>
        </authorList>
    </citation>
    <scope>NUCLEOTIDE SEQUENCE [LARGE SCALE GENOMIC DNA]</scope>
    <source>
        <strain evidence="8 9">SDUM461004</strain>
    </source>
</reference>
<proteinExistence type="inferred from homology"/>
<dbReference type="PANTHER" id="PTHR43856">
    <property type="entry name" value="CARDIOLIPIN HYDROLASE"/>
    <property type="match status" value="1"/>
</dbReference>
<evidence type="ECO:0000256" key="6">
    <source>
        <dbReference type="ARBA" id="ARBA00023098"/>
    </source>
</evidence>
<evidence type="ECO:0000256" key="4">
    <source>
        <dbReference type="ARBA" id="ARBA00022801"/>
    </source>
</evidence>
<evidence type="ECO:0000259" key="7">
    <source>
        <dbReference type="Pfam" id="PF13091"/>
    </source>
</evidence>
<comment type="caution">
    <text evidence="8">The sequence shown here is derived from an EMBL/GenBank/DDBJ whole genome shotgun (WGS) entry which is preliminary data.</text>
</comment>
<protein>
    <recommendedName>
        <fullName evidence="3">phospholipase D</fullName>
        <ecNumber evidence="3">3.1.4.4</ecNumber>
    </recommendedName>
</protein>
<evidence type="ECO:0000256" key="3">
    <source>
        <dbReference type="ARBA" id="ARBA00012027"/>
    </source>
</evidence>
<evidence type="ECO:0000313" key="8">
    <source>
        <dbReference type="EMBL" id="MDQ8194397.1"/>
    </source>
</evidence>
<keyword evidence="4" id="KW-0378">Hydrolase</keyword>
<name>A0ABU1AHV6_9BACT</name>
<dbReference type="SUPFAM" id="SSF56024">
    <property type="entry name" value="Phospholipase D/nuclease"/>
    <property type="match status" value="2"/>
</dbReference>
<accession>A0ABU1AHV6</accession>
<comment type="similarity">
    <text evidence="2">Belongs to the phospholipase D family.</text>
</comment>
<dbReference type="Proteomes" id="UP001243717">
    <property type="component" value="Unassembled WGS sequence"/>
</dbReference>
<comment type="catalytic activity">
    <reaction evidence="1">
        <text>a 1,2-diacyl-sn-glycero-3-phosphocholine + H2O = a 1,2-diacyl-sn-glycero-3-phosphate + choline + H(+)</text>
        <dbReference type="Rhea" id="RHEA:14445"/>
        <dbReference type="ChEBI" id="CHEBI:15354"/>
        <dbReference type="ChEBI" id="CHEBI:15377"/>
        <dbReference type="ChEBI" id="CHEBI:15378"/>
        <dbReference type="ChEBI" id="CHEBI:57643"/>
        <dbReference type="ChEBI" id="CHEBI:58608"/>
        <dbReference type="EC" id="3.1.4.4"/>
    </reaction>
</comment>
<evidence type="ECO:0000313" key="9">
    <source>
        <dbReference type="Proteomes" id="UP001243717"/>
    </source>
</evidence>
<dbReference type="EMBL" id="JARXIC010000011">
    <property type="protein sequence ID" value="MDQ8194397.1"/>
    <property type="molecule type" value="Genomic_DNA"/>
</dbReference>
<keyword evidence="6" id="KW-0443">Lipid metabolism</keyword>
<evidence type="ECO:0000256" key="1">
    <source>
        <dbReference type="ARBA" id="ARBA00000798"/>
    </source>
</evidence>
<keyword evidence="9" id="KW-1185">Reference proteome</keyword>
<dbReference type="RefSeq" id="WP_308984872.1">
    <property type="nucleotide sequence ID" value="NZ_JARXIC010000011.1"/>
</dbReference>
<evidence type="ECO:0000256" key="2">
    <source>
        <dbReference type="ARBA" id="ARBA00008664"/>
    </source>
</evidence>
<gene>
    <name evidence="8" type="ORF">QEH59_08165</name>
</gene>
<keyword evidence="5" id="KW-0442">Lipid degradation</keyword>